<evidence type="ECO:0000313" key="4">
    <source>
        <dbReference type="EMBL" id="KAJ8951397.1"/>
    </source>
</evidence>
<dbReference type="Proteomes" id="UP001162164">
    <property type="component" value="Unassembled WGS sequence"/>
</dbReference>
<dbReference type="SFLD" id="SFLDG01153">
    <property type="entry name" value="Main.4:_Theta-like"/>
    <property type="match status" value="1"/>
</dbReference>
<dbReference type="PANTHER" id="PTHR43969:SF9">
    <property type="entry name" value="GLUTATHIONE S TRANSFERASE D10, ISOFORM A-RELATED"/>
    <property type="match status" value="1"/>
</dbReference>
<dbReference type="InterPro" id="IPR040079">
    <property type="entry name" value="Glutathione_S-Trfase"/>
</dbReference>
<name>A0ABQ9IQC1_9CUCU</name>
<dbReference type="Gene3D" id="1.20.1050.10">
    <property type="match status" value="1"/>
</dbReference>
<reference evidence="4" key="1">
    <citation type="journal article" date="2023" name="Insect Mol. Biol.">
        <title>Genome sequencing provides insights into the evolution of gene families encoding plant cell wall-degrading enzymes in longhorned beetles.</title>
        <authorList>
            <person name="Shin N.R."/>
            <person name="Okamura Y."/>
            <person name="Kirsch R."/>
            <person name="Pauchet Y."/>
        </authorList>
    </citation>
    <scope>NUCLEOTIDE SEQUENCE</scope>
    <source>
        <strain evidence="4">MMC_N1</strain>
    </source>
</reference>
<dbReference type="SFLD" id="SFLDS00019">
    <property type="entry name" value="Glutathione_Transferase_(cytos"/>
    <property type="match status" value="1"/>
</dbReference>
<feature type="domain" description="GST C-terminal" evidence="3">
    <location>
        <begin position="91"/>
        <end position="212"/>
    </location>
</feature>
<dbReference type="CDD" id="cd03045">
    <property type="entry name" value="GST_N_Delta_Epsilon"/>
    <property type="match status" value="1"/>
</dbReference>
<protein>
    <submittedName>
        <fullName evidence="4">Uncharacterized protein</fullName>
    </submittedName>
</protein>
<comment type="subunit">
    <text evidence="1">Homodimer.</text>
</comment>
<evidence type="ECO:0000256" key="1">
    <source>
        <dbReference type="ARBA" id="ARBA00011738"/>
    </source>
</evidence>
<gene>
    <name evidence="4" type="ORF">NQ317_012232</name>
</gene>
<dbReference type="SFLD" id="SFLDG00358">
    <property type="entry name" value="Main_(cytGST)"/>
    <property type="match status" value="1"/>
</dbReference>
<dbReference type="InterPro" id="IPR004045">
    <property type="entry name" value="Glutathione_S-Trfase_N"/>
</dbReference>
<dbReference type="CDD" id="cd03177">
    <property type="entry name" value="GST_C_Delta_Epsilon"/>
    <property type="match status" value="1"/>
</dbReference>
<dbReference type="SUPFAM" id="SSF52833">
    <property type="entry name" value="Thioredoxin-like"/>
    <property type="match status" value="1"/>
</dbReference>
<dbReference type="PROSITE" id="PS50405">
    <property type="entry name" value="GST_CTER"/>
    <property type="match status" value="1"/>
</dbReference>
<dbReference type="Gene3D" id="3.40.30.10">
    <property type="entry name" value="Glutaredoxin"/>
    <property type="match status" value="1"/>
</dbReference>
<comment type="caution">
    <text evidence="4">The sequence shown here is derived from an EMBL/GenBank/DDBJ whole genome shotgun (WGS) entry which is preliminary data.</text>
</comment>
<accession>A0ABQ9IQC1</accession>
<dbReference type="Pfam" id="PF00043">
    <property type="entry name" value="GST_C"/>
    <property type="match status" value="1"/>
</dbReference>
<dbReference type="InterPro" id="IPR036282">
    <property type="entry name" value="Glutathione-S-Trfase_C_sf"/>
</dbReference>
<evidence type="ECO:0000259" key="3">
    <source>
        <dbReference type="PROSITE" id="PS50405"/>
    </source>
</evidence>
<dbReference type="InterPro" id="IPR036249">
    <property type="entry name" value="Thioredoxin-like_sf"/>
</dbReference>
<dbReference type="PANTHER" id="PTHR43969">
    <property type="entry name" value="GLUTATHIONE S TRANSFERASE D10, ISOFORM A-RELATED"/>
    <property type="match status" value="1"/>
</dbReference>
<feature type="domain" description="GST N-terminal" evidence="2">
    <location>
        <begin position="4"/>
        <end position="85"/>
    </location>
</feature>
<dbReference type="InterPro" id="IPR004046">
    <property type="entry name" value="GST_C"/>
</dbReference>
<evidence type="ECO:0000313" key="5">
    <source>
        <dbReference type="Proteomes" id="UP001162164"/>
    </source>
</evidence>
<keyword evidence="5" id="KW-1185">Reference proteome</keyword>
<dbReference type="Pfam" id="PF13417">
    <property type="entry name" value="GST_N_3"/>
    <property type="match status" value="1"/>
</dbReference>
<dbReference type="EMBL" id="JAPWTJ010003833">
    <property type="protein sequence ID" value="KAJ8951397.1"/>
    <property type="molecule type" value="Genomic_DNA"/>
</dbReference>
<dbReference type="PROSITE" id="PS50404">
    <property type="entry name" value="GST_NTER"/>
    <property type="match status" value="1"/>
</dbReference>
<evidence type="ECO:0000259" key="2">
    <source>
        <dbReference type="PROSITE" id="PS50404"/>
    </source>
</evidence>
<organism evidence="4 5">
    <name type="scientific">Molorchus minor</name>
    <dbReference type="NCBI Taxonomy" id="1323400"/>
    <lineage>
        <taxon>Eukaryota</taxon>
        <taxon>Metazoa</taxon>
        <taxon>Ecdysozoa</taxon>
        <taxon>Arthropoda</taxon>
        <taxon>Hexapoda</taxon>
        <taxon>Insecta</taxon>
        <taxon>Pterygota</taxon>
        <taxon>Neoptera</taxon>
        <taxon>Endopterygota</taxon>
        <taxon>Coleoptera</taxon>
        <taxon>Polyphaga</taxon>
        <taxon>Cucujiformia</taxon>
        <taxon>Chrysomeloidea</taxon>
        <taxon>Cerambycidae</taxon>
        <taxon>Lamiinae</taxon>
        <taxon>Monochamini</taxon>
        <taxon>Molorchus</taxon>
    </lineage>
</organism>
<sequence>MVNHTIDIYYFPLSPPSRCALLLIRALGLKHNIKIINIPAGEQMAPEFLKINPLHTIPAINDDGFILYDSHAIIKYLANQYGKDDSLCPKDPKKEAIVNQRLFFDATYLFPRFADFAGPTIFTGRSPSDESRKKLAEALQHIDNFLKNQQWIAGANMTIADFSIISSISTIDALGEFDLTTYGNVWQWYQRAKDAMSSFGYDEVNQTGATAFGEAFKSKLK</sequence>
<dbReference type="InterPro" id="IPR010987">
    <property type="entry name" value="Glutathione-S-Trfase_C-like"/>
</dbReference>
<proteinExistence type="predicted"/>
<dbReference type="SUPFAM" id="SSF47616">
    <property type="entry name" value="GST C-terminal domain-like"/>
    <property type="match status" value="1"/>
</dbReference>